<proteinExistence type="predicted"/>
<keyword evidence="1" id="KW-0732">Signal</keyword>
<comment type="caution">
    <text evidence="2">The sequence shown here is derived from an EMBL/GenBank/DDBJ whole genome shotgun (WGS) entry which is preliminary data.</text>
</comment>
<dbReference type="NCBIfam" id="TIGR03382">
    <property type="entry name" value="GC_trans_RRR"/>
    <property type="match status" value="1"/>
</dbReference>
<sequence length="225" mass="23704" precursor="true">MRHLVTRSVAVLLAAGAAITAQAAHLDNPNLLGDPSFEDPASLTADGPPFVGSYETFSLDGDQATGGDTVLHDTTMPRTGSGAVEIAIGSVENSFAGLFQDASFPSSLAGTQAWFSGWHKLQGNTGGTEARIEWRDSVNDVEISRTPNLTTSPAGSDYEEFIVSDTIPAGADTARLVYAIQSFGGVQDQTIFLDDVNFNISGYVPEPSAAMLALLGLAPLTRRRR</sequence>
<evidence type="ECO:0008006" key="4">
    <source>
        <dbReference type="Google" id="ProtNLM"/>
    </source>
</evidence>
<dbReference type="EMBL" id="SIHJ01000002">
    <property type="protein sequence ID" value="TWT33491.1"/>
    <property type="molecule type" value="Genomic_DNA"/>
</dbReference>
<evidence type="ECO:0000313" key="2">
    <source>
        <dbReference type="EMBL" id="TWT33491.1"/>
    </source>
</evidence>
<protein>
    <recommendedName>
        <fullName evidence="4">PEP-CTERM protein-sorting domain-containing protein</fullName>
    </recommendedName>
</protein>
<feature type="signal peptide" evidence="1">
    <location>
        <begin position="1"/>
        <end position="23"/>
    </location>
</feature>
<dbReference type="AlphaFoldDB" id="A0A5C5V5A1"/>
<feature type="chain" id="PRO_5023070173" description="PEP-CTERM protein-sorting domain-containing protein" evidence="1">
    <location>
        <begin position="24"/>
        <end position="225"/>
    </location>
</feature>
<gene>
    <name evidence="2" type="ORF">KOR34_33230</name>
</gene>
<reference evidence="2 3" key="1">
    <citation type="submission" date="2019-02" db="EMBL/GenBank/DDBJ databases">
        <title>Deep-cultivation of Planctomycetes and their phenomic and genomic characterization uncovers novel biology.</title>
        <authorList>
            <person name="Wiegand S."/>
            <person name="Jogler M."/>
            <person name="Boedeker C."/>
            <person name="Pinto D."/>
            <person name="Vollmers J."/>
            <person name="Rivas-Marin E."/>
            <person name="Kohn T."/>
            <person name="Peeters S.H."/>
            <person name="Heuer A."/>
            <person name="Rast P."/>
            <person name="Oberbeckmann S."/>
            <person name="Bunk B."/>
            <person name="Jeske O."/>
            <person name="Meyerdierks A."/>
            <person name="Storesund J.E."/>
            <person name="Kallscheuer N."/>
            <person name="Luecker S."/>
            <person name="Lage O.M."/>
            <person name="Pohl T."/>
            <person name="Merkel B.J."/>
            <person name="Hornburger P."/>
            <person name="Mueller R.-W."/>
            <person name="Bruemmer F."/>
            <person name="Labrenz M."/>
            <person name="Spormann A.M."/>
            <person name="Op Den Camp H."/>
            <person name="Overmann J."/>
            <person name="Amann R."/>
            <person name="Jetten M.S.M."/>
            <person name="Mascher T."/>
            <person name="Medema M.H."/>
            <person name="Devos D.P."/>
            <person name="Kaster A.-K."/>
            <person name="Ovreas L."/>
            <person name="Rohde M."/>
            <person name="Galperin M.Y."/>
            <person name="Jogler C."/>
        </authorList>
    </citation>
    <scope>NUCLEOTIDE SEQUENCE [LARGE SCALE GENOMIC DNA]</scope>
    <source>
        <strain evidence="2 3">KOR34</strain>
    </source>
</reference>
<name>A0A5C5V5A1_9BACT</name>
<dbReference type="InterPro" id="IPR017756">
    <property type="entry name" value="TM_Gly-Cys-Arg_CS"/>
</dbReference>
<dbReference type="Gene3D" id="2.60.120.260">
    <property type="entry name" value="Galactose-binding domain-like"/>
    <property type="match status" value="1"/>
</dbReference>
<evidence type="ECO:0000256" key="1">
    <source>
        <dbReference type="SAM" id="SignalP"/>
    </source>
</evidence>
<dbReference type="Proteomes" id="UP000316714">
    <property type="component" value="Unassembled WGS sequence"/>
</dbReference>
<dbReference type="OrthoDB" id="271014at2"/>
<dbReference type="RefSeq" id="WP_146566165.1">
    <property type="nucleotide sequence ID" value="NZ_SIHJ01000002.1"/>
</dbReference>
<organism evidence="2 3">
    <name type="scientific">Posidoniimonas corsicana</name>
    <dbReference type="NCBI Taxonomy" id="1938618"/>
    <lineage>
        <taxon>Bacteria</taxon>
        <taxon>Pseudomonadati</taxon>
        <taxon>Planctomycetota</taxon>
        <taxon>Planctomycetia</taxon>
        <taxon>Pirellulales</taxon>
        <taxon>Lacipirellulaceae</taxon>
        <taxon>Posidoniimonas</taxon>
    </lineage>
</organism>
<accession>A0A5C5V5A1</accession>
<evidence type="ECO:0000313" key="3">
    <source>
        <dbReference type="Proteomes" id="UP000316714"/>
    </source>
</evidence>
<keyword evidence="3" id="KW-1185">Reference proteome</keyword>